<keyword evidence="2" id="KW-1185">Reference proteome</keyword>
<accession>A0A0W0STP4</accession>
<proteinExistence type="predicted"/>
<organism evidence="1 2">
    <name type="scientific">Legionella brunensis</name>
    <dbReference type="NCBI Taxonomy" id="29422"/>
    <lineage>
        <taxon>Bacteria</taxon>
        <taxon>Pseudomonadati</taxon>
        <taxon>Pseudomonadota</taxon>
        <taxon>Gammaproteobacteria</taxon>
        <taxon>Legionellales</taxon>
        <taxon>Legionellaceae</taxon>
        <taxon>Legionella</taxon>
    </lineage>
</organism>
<sequence length="76" mass="8780">MENIERIANPPRHYSHPSSILVDEELTIDERIVALKNWRDDINLRLLAIDENMGNSTADVTLIAEINNLLSFLERH</sequence>
<dbReference type="AlphaFoldDB" id="A0A0W0STP4"/>
<evidence type="ECO:0000313" key="1">
    <source>
        <dbReference type="EMBL" id="KTC86763.1"/>
    </source>
</evidence>
<comment type="caution">
    <text evidence="1">The sequence shown here is derived from an EMBL/GenBank/DDBJ whole genome shotgun (WGS) entry which is preliminary data.</text>
</comment>
<protein>
    <submittedName>
        <fullName evidence="1">Uncharacterized protein</fullName>
    </submittedName>
</protein>
<evidence type="ECO:0000313" key="2">
    <source>
        <dbReference type="Proteomes" id="UP000054742"/>
    </source>
</evidence>
<dbReference type="STRING" id="29422.Lbru_0704"/>
<dbReference type="EMBL" id="LNXV01000004">
    <property type="protein sequence ID" value="KTC86763.1"/>
    <property type="molecule type" value="Genomic_DNA"/>
</dbReference>
<reference evidence="1 2" key="1">
    <citation type="submission" date="2015-11" db="EMBL/GenBank/DDBJ databases">
        <title>Genomic analysis of 38 Legionella species identifies large and diverse effector repertoires.</title>
        <authorList>
            <person name="Burstein D."/>
            <person name="Amaro F."/>
            <person name="Zusman T."/>
            <person name="Lifshitz Z."/>
            <person name="Cohen O."/>
            <person name="Gilbert J.A."/>
            <person name="Pupko T."/>
            <person name="Shuman H.A."/>
            <person name="Segal G."/>
        </authorList>
    </citation>
    <scope>NUCLEOTIDE SEQUENCE [LARGE SCALE GENOMIC DNA]</scope>
    <source>
        <strain evidence="1 2">ATCC 43878</strain>
    </source>
</reference>
<dbReference type="PATRIC" id="fig|29422.6.peg.735"/>
<name>A0A0W0STP4_9GAMM</name>
<dbReference type="Proteomes" id="UP000054742">
    <property type="component" value="Unassembled WGS sequence"/>
</dbReference>
<gene>
    <name evidence="1" type="ORF">Lbru_0704</name>
</gene>